<dbReference type="EMBL" id="VSWC01000184">
    <property type="protein sequence ID" value="KAA1067481.1"/>
    <property type="molecule type" value="Genomic_DNA"/>
</dbReference>
<dbReference type="CDD" id="cd00922">
    <property type="entry name" value="Cyt_c_Oxidase_IV"/>
    <property type="match status" value="1"/>
</dbReference>
<evidence type="ECO:0000256" key="9">
    <source>
        <dbReference type="ARBA" id="ARBA00023128"/>
    </source>
</evidence>
<dbReference type="Proteomes" id="UP000324748">
    <property type="component" value="Unassembled WGS sequence"/>
</dbReference>
<dbReference type="PANTHER" id="PTHR10707">
    <property type="entry name" value="CYTOCHROME C OXIDASE SUBUNIT IV"/>
    <property type="match status" value="1"/>
</dbReference>
<keyword evidence="5" id="KW-0999">Mitochondrion inner membrane</keyword>
<accession>A0A5B0LSQ7</accession>
<sequence>MLSNAANRLVILQRAIQTPHLLPTASSNLASLGLRSGLKTVGSRKLATVAVSADQSSSTSTTSSLPSISNIEAAWKEMSPQEQESIFHHLEGLQKKDWTQLSLDEKKASYWVSFGPHGPREPLHAPGSGIKLLLGITGCVSAAIALFVLIRSASPDLPRTMTKEWQEAATERAIEQKMDPFTGASAQGEKPQPAFAGESQARSRGQPSTEHLDKVSLLASREEVLIQVSNLFGSSHSAPFHSNFGP</sequence>
<evidence type="ECO:0000313" key="13">
    <source>
        <dbReference type="Proteomes" id="UP000324748"/>
    </source>
</evidence>
<keyword evidence="10" id="KW-0472">Membrane</keyword>
<keyword evidence="4" id="KW-0812">Transmembrane</keyword>
<keyword evidence="6" id="KW-0809">Transit peptide</keyword>
<protein>
    <submittedName>
        <fullName evidence="12">Cytochrome c oxidase subunit 5A</fullName>
    </submittedName>
</protein>
<evidence type="ECO:0000256" key="2">
    <source>
        <dbReference type="ARBA" id="ARBA00004673"/>
    </source>
</evidence>
<keyword evidence="7" id="KW-1133">Transmembrane helix</keyword>
<proteinExistence type="inferred from homology"/>
<evidence type="ECO:0000256" key="11">
    <source>
        <dbReference type="SAM" id="MobiDB-lite"/>
    </source>
</evidence>
<feature type="region of interest" description="Disordered" evidence="11">
    <location>
        <begin position="182"/>
        <end position="213"/>
    </location>
</feature>
<dbReference type="GO" id="GO:0006123">
    <property type="term" value="P:mitochondrial electron transport, cytochrome c to oxygen"/>
    <property type="evidence" value="ECO:0007669"/>
    <property type="project" value="InterPro"/>
</dbReference>
<organism evidence="12 13">
    <name type="scientific">Puccinia graminis f. sp. tritici</name>
    <dbReference type="NCBI Taxonomy" id="56615"/>
    <lineage>
        <taxon>Eukaryota</taxon>
        <taxon>Fungi</taxon>
        <taxon>Dikarya</taxon>
        <taxon>Basidiomycota</taxon>
        <taxon>Pucciniomycotina</taxon>
        <taxon>Pucciniomycetes</taxon>
        <taxon>Pucciniales</taxon>
        <taxon>Pucciniaceae</taxon>
        <taxon>Puccinia</taxon>
    </lineage>
</organism>
<comment type="subcellular location">
    <subcellularLocation>
        <location evidence="1">Mitochondrion inner membrane</location>
        <topology evidence="1">Single-pass membrane protein</topology>
    </subcellularLocation>
</comment>
<keyword evidence="13" id="KW-1185">Reference proteome</keyword>
<evidence type="ECO:0000313" key="12">
    <source>
        <dbReference type="EMBL" id="KAA1067481.1"/>
    </source>
</evidence>
<comment type="caution">
    <text evidence="12">The sequence shown here is derived from an EMBL/GenBank/DDBJ whole genome shotgun (WGS) entry which is preliminary data.</text>
</comment>
<name>A0A5B0LSQ7_PUCGR</name>
<dbReference type="FunFam" id="1.10.442.10:FF:000002">
    <property type="entry name" value="Cytochrome c oxidase subunit V"/>
    <property type="match status" value="1"/>
</dbReference>
<dbReference type="InterPro" id="IPR004203">
    <property type="entry name" value="Cyt_c_oxidase_su4_fam"/>
</dbReference>
<dbReference type="AlphaFoldDB" id="A0A5B0LSQ7"/>
<evidence type="ECO:0000256" key="6">
    <source>
        <dbReference type="ARBA" id="ARBA00022946"/>
    </source>
</evidence>
<comment type="pathway">
    <text evidence="2">Energy metabolism; oxidative phosphorylation.</text>
</comment>
<evidence type="ECO:0000256" key="1">
    <source>
        <dbReference type="ARBA" id="ARBA00004434"/>
    </source>
</evidence>
<evidence type="ECO:0000256" key="3">
    <source>
        <dbReference type="ARBA" id="ARBA00008135"/>
    </source>
</evidence>
<feature type="compositionally biased region" description="Polar residues" evidence="11">
    <location>
        <begin position="200"/>
        <end position="209"/>
    </location>
</feature>
<dbReference type="OrthoDB" id="186013at2759"/>
<dbReference type="GO" id="GO:0016491">
    <property type="term" value="F:oxidoreductase activity"/>
    <property type="evidence" value="ECO:0007669"/>
    <property type="project" value="UniProtKB-KW"/>
</dbReference>
<dbReference type="Pfam" id="PF02936">
    <property type="entry name" value="COX4"/>
    <property type="match status" value="1"/>
</dbReference>
<dbReference type="GO" id="GO:0005743">
    <property type="term" value="C:mitochondrial inner membrane"/>
    <property type="evidence" value="ECO:0007669"/>
    <property type="project" value="UniProtKB-SubCell"/>
</dbReference>
<reference evidence="12 13" key="1">
    <citation type="submission" date="2019-05" db="EMBL/GenBank/DDBJ databases">
        <title>Emergence of the Ug99 lineage of the wheat stem rust pathogen through somatic hybridization.</title>
        <authorList>
            <person name="Li F."/>
            <person name="Upadhyaya N.M."/>
            <person name="Sperschneider J."/>
            <person name="Matny O."/>
            <person name="Nguyen-Phuc H."/>
            <person name="Mago R."/>
            <person name="Raley C."/>
            <person name="Miller M.E."/>
            <person name="Silverstein K.A.T."/>
            <person name="Henningsen E."/>
            <person name="Hirsch C.D."/>
            <person name="Visser B."/>
            <person name="Pretorius Z.A."/>
            <person name="Steffenson B.J."/>
            <person name="Schwessinger B."/>
            <person name="Dodds P.N."/>
            <person name="Figueroa M."/>
        </authorList>
    </citation>
    <scope>NUCLEOTIDE SEQUENCE [LARGE SCALE GENOMIC DNA]</scope>
    <source>
        <strain evidence="12">21-0</strain>
    </source>
</reference>
<evidence type="ECO:0000256" key="7">
    <source>
        <dbReference type="ARBA" id="ARBA00022989"/>
    </source>
</evidence>
<evidence type="ECO:0000256" key="4">
    <source>
        <dbReference type="ARBA" id="ARBA00022692"/>
    </source>
</evidence>
<evidence type="ECO:0000256" key="5">
    <source>
        <dbReference type="ARBA" id="ARBA00022792"/>
    </source>
</evidence>
<keyword evidence="8" id="KW-0560">Oxidoreductase</keyword>
<comment type="similarity">
    <text evidence="3">Belongs to the cytochrome c oxidase IV family.</text>
</comment>
<evidence type="ECO:0000256" key="8">
    <source>
        <dbReference type="ARBA" id="ARBA00023002"/>
    </source>
</evidence>
<dbReference type="PANTHER" id="PTHR10707:SF10">
    <property type="entry name" value="CYTOCHROME C OXIDASE SUBUNIT 4"/>
    <property type="match status" value="1"/>
</dbReference>
<evidence type="ECO:0000256" key="10">
    <source>
        <dbReference type="ARBA" id="ARBA00023136"/>
    </source>
</evidence>
<dbReference type="Gene3D" id="1.10.442.10">
    <property type="entry name" value="Cytochrome c oxidase subunit IV"/>
    <property type="match status" value="1"/>
</dbReference>
<dbReference type="InterPro" id="IPR036639">
    <property type="entry name" value="Cyt_c_oxidase_su4_sf"/>
</dbReference>
<keyword evidence="9" id="KW-0496">Mitochondrion</keyword>
<dbReference type="GO" id="GO:0045277">
    <property type="term" value="C:respiratory chain complex IV"/>
    <property type="evidence" value="ECO:0007669"/>
    <property type="project" value="InterPro"/>
</dbReference>
<dbReference type="SUPFAM" id="SSF81406">
    <property type="entry name" value="Mitochondrial cytochrome c oxidase subunit IV"/>
    <property type="match status" value="1"/>
</dbReference>
<gene>
    <name evidence="12" type="primary">COX5A_2</name>
    <name evidence="12" type="ORF">PGT21_006960</name>
</gene>